<dbReference type="Gene3D" id="1.10.10.60">
    <property type="entry name" value="Homeodomain-like"/>
    <property type="match status" value="1"/>
</dbReference>
<dbReference type="PROSITE" id="PS00027">
    <property type="entry name" value="HOMEOBOX_1"/>
    <property type="match status" value="1"/>
</dbReference>
<dbReference type="GO" id="GO:0000981">
    <property type="term" value="F:DNA-binding transcription factor activity, RNA polymerase II-specific"/>
    <property type="evidence" value="ECO:0007669"/>
    <property type="project" value="InterPro"/>
</dbReference>
<evidence type="ECO:0000313" key="12">
    <source>
        <dbReference type="EMBL" id="KAI1725544.1"/>
    </source>
</evidence>
<evidence type="ECO:0000256" key="10">
    <source>
        <dbReference type="SAM" id="MobiDB-lite"/>
    </source>
</evidence>
<dbReference type="AlphaFoldDB" id="A0AAD4NAP9"/>
<keyword evidence="5" id="KW-0804">Transcription</keyword>
<keyword evidence="13" id="KW-1185">Reference proteome</keyword>
<accession>A0AAD4NAP9</accession>
<evidence type="ECO:0000256" key="2">
    <source>
        <dbReference type="ARBA" id="ARBA00023015"/>
    </source>
</evidence>
<proteinExistence type="inferred from homology"/>
<evidence type="ECO:0000256" key="5">
    <source>
        <dbReference type="ARBA" id="ARBA00023163"/>
    </source>
</evidence>
<feature type="DNA-binding region" description="Homeobox" evidence="8">
    <location>
        <begin position="327"/>
        <end position="386"/>
    </location>
</feature>
<dbReference type="GO" id="GO:0000977">
    <property type="term" value="F:RNA polymerase II transcription regulatory region sequence-specific DNA binding"/>
    <property type="evidence" value="ECO:0007669"/>
    <property type="project" value="TreeGrafter"/>
</dbReference>
<evidence type="ECO:0000256" key="9">
    <source>
        <dbReference type="RuleBase" id="RU000682"/>
    </source>
</evidence>
<dbReference type="CDD" id="cd00086">
    <property type="entry name" value="homeodomain"/>
    <property type="match status" value="1"/>
</dbReference>
<evidence type="ECO:0000313" key="13">
    <source>
        <dbReference type="Proteomes" id="UP001201812"/>
    </source>
</evidence>
<feature type="region of interest" description="Disordered" evidence="10">
    <location>
        <begin position="1"/>
        <end position="34"/>
    </location>
</feature>
<dbReference type="GO" id="GO:0005634">
    <property type="term" value="C:nucleus"/>
    <property type="evidence" value="ECO:0007669"/>
    <property type="project" value="UniProtKB-SubCell"/>
</dbReference>
<name>A0AAD4NAP9_9BILA</name>
<evidence type="ECO:0000256" key="1">
    <source>
        <dbReference type="ARBA" id="ARBA00004123"/>
    </source>
</evidence>
<feature type="region of interest" description="Disordered" evidence="10">
    <location>
        <begin position="241"/>
        <end position="295"/>
    </location>
</feature>
<keyword evidence="4 8" id="KW-0371">Homeobox</keyword>
<comment type="caution">
    <text evidence="12">The sequence shown here is derived from an EMBL/GenBank/DDBJ whole genome shotgun (WGS) entry which is preliminary data.</text>
</comment>
<reference evidence="12" key="1">
    <citation type="submission" date="2022-01" db="EMBL/GenBank/DDBJ databases">
        <title>Genome Sequence Resource for Two Populations of Ditylenchus destructor, the Migratory Endoparasitic Phytonematode.</title>
        <authorList>
            <person name="Zhang H."/>
            <person name="Lin R."/>
            <person name="Xie B."/>
        </authorList>
    </citation>
    <scope>NUCLEOTIDE SEQUENCE</scope>
    <source>
        <strain evidence="12">BazhouSP</strain>
    </source>
</reference>
<dbReference type="PROSITE" id="PS50071">
    <property type="entry name" value="HOMEOBOX_2"/>
    <property type="match status" value="1"/>
</dbReference>
<dbReference type="PANTHER" id="PTHR46110:SF3">
    <property type="entry name" value="HOMEOBOX PROTEIN HMX"/>
    <property type="match status" value="1"/>
</dbReference>
<dbReference type="EMBL" id="JAKKPZ010000002">
    <property type="protein sequence ID" value="KAI1725544.1"/>
    <property type="molecule type" value="Genomic_DNA"/>
</dbReference>
<feature type="compositionally biased region" description="Polar residues" evidence="10">
    <location>
        <begin position="280"/>
        <end position="291"/>
    </location>
</feature>
<comment type="subcellular location">
    <subcellularLocation>
        <location evidence="1 8 9">Nucleus</location>
    </subcellularLocation>
</comment>
<sequence>MAENGNRAFSTKEELDLEPQSGNAGDGENNGPMSARSIKLENSIAGTCELEEANRIRNSGFSILDLLNATAPEIKNDQIERTLPDAIIPSAAIVSTAAPSTAEEAKSPHLVPYSVLQSAHSTSQFSVENWLHQQHKMLSSFKMNSNQTVPPNLPWPLPWLGSAAMAALLSQTESYSKMGLLGASSNAIASPPASMAEQFNASNLLNNMLYEHGNARNPLNLSSVLGQGSSSNAIEQFLRANQPGHPHKIVSNGPQLSEKRNTEISTASSTSSDADKVSLHDSTNSRPSLNASPMEYASDDDQMAAGQGLSDEEAMLTGADHQNHSRKKKTRTVFSRQQVTQLEMTFENKRYLNTQERSLLAQTLKLSETQVKIWFQNRRNKFKRLFDPLSGNHPGCASTPSSPHVIVPISTVSADSNFLRATMPPVPHPSLFLPTIAALAAAGDEQANLNRVVAATAGGTATPNPINIDPTSRFLYSFFP</sequence>
<dbReference type="InterPro" id="IPR051300">
    <property type="entry name" value="HMX_Homeobox_TF"/>
</dbReference>
<dbReference type="SUPFAM" id="SSF46689">
    <property type="entry name" value="Homeodomain-like"/>
    <property type="match status" value="1"/>
</dbReference>
<dbReference type="Pfam" id="PF00046">
    <property type="entry name" value="Homeodomain"/>
    <property type="match status" value="1"/>
</dbReference>
<protein>
    <submittedName>
        <fullName evidence="12">Homeobox domain-containing protein</fullName>
    </submittedName>
</protein>
<dbReference type="SMART" id="SM00389">
    <property type="entry name" value="HOX"/>
    <property type="match status" value="1"/>
</dbReference>
<dbReference type="InterPro" id="IPR017970">
    <property type="entry name" value="Homeobox_CS"/>
</dbReference>
<dbReference type="Proteomes" id="UP001201812">
    <property type="component" value="Unassembled WGS sequence"/>
</dbReference>
<dbReference type="InterPro" id="IPR009057">
    <property type="entry name" value="Homeodomain-like_sf"/>
</dbReference>
<keyword evidence="6 8" id="KW-0539">Nucleus</keyword>
<evidence type="ECO:0000256" key="7">
    <source>
        <dbReference type="ARBA" id="ARBA00038165"/>
    </source>
</evidence>
<dbReference type="InterPro" id="IPR001356">
    <property type="entry name" value="HD"/>
</dbReference>
<organism evidence="12 13">
    <name type="scientific">Ditylenchus destructor</name>
    <dbReference type="NCBI Taxonomy" id="166010"/>
    <lineage>
        <taxon>Eukaryota</taxon>
        <taxon>Metazoa</taxon>
        <taxon>Ecdysozoa</taxon>
        <taxon>Nematoda</taxon>
        <taxon>Chromadorea</taxon>
        <taxon>Rhabditida</taxon>
        <taxon>Tylenchina</taxon>
        <taxon>Tylenchomorpha</taxon>
        <taxon>Sphaerularioidea</taxon>
        <taxon>Anguinidae</taxon>
        <taxon>Anguininae</taxon>
        <taxon>Ditylenchus</taxon>
    </lineage>
</organism>
<evidence type="ECO:0000256" key="8">
    <source>
        <dbReference type="PROSITE-ProRule" id="PRU00108"/>
    </source>
</evidence>
<keyword evidence="2" id="KW-0805">Transcription regulation</keyword>
<evidence type="ECO:0000256" key="3">
    <source>
        <dbReference type="ARBA" id="ARBA00023125"/>
    </source>
</evidence>
<gene>
    <name evidence="12" type="ORF">DdX_02205</name>
</gene>
<evidence type="ECO:0000256" key="4">
    <source>
        <dbReference type="ARBA" id="ARBA00023155"/>
    </source>
</evidence>
<evidence type="ECO:0000259" key="11">
    <source>
        <dbReference type="PROSITE" id="PS50071"/>
    </source>
</evidence>
<evidence type="ECO:0000256" key="6">
    <source>
        <dbReference type="ARBA" id="ARBA00023242"/>
    </source>
</evidence>
<comment type="similarity">
    <text evidence="7">Belongs to the HMX homeobox family.</text>
</comment>
<keyword evidence="3 8" id="KW-0238">DNA-binding</keyword>
<feature type="domain" description="Homeobox" evidence="11">
    <location>
        <begin position="325"/>
        <end position="385"/>
    </location>
</feature>
<dbReference type="PANTHER" id="PTHR46110">
    <property type="entry name" value="HOMEOBOX PROTEIN HMX"/>
    <property type="match status" value="1"/>
</dbReference>